<dbReference type="GO" id="GO:0016757">
    <property type="term" value="F:glycosyltransferase activity"/>
    <property type="evidence" value="ECO:0007669"/>
    <property type="project" value="UniProtKB-KW"/>
</dbReference>
<evidence type="ECO:0000256" key="4">
    <source>
        <dbReference type="ARBA" id="ARBA00022692"/>
    </source>
</evidence>
<gene>
    <name evidence="9" type="ORF">SAMN02745191_1045</name>
</gene>
<dbReference type="InterPro" id="IPR001173">
    <property type="entry name" value="Glyco_trans_2-like"/>
</dbReference>
<dbReference type="RefSeq" id="WP_200804759.1">
    <property type="nucleotide sequence ID" value="NZ_FUWY01000002.1"/>
</dbReference>
<evidence type="ECO:0000256" key="1">
    <source>
        <dbReference type="ARBA" id="ARBA00022475"/>
    </source>
</evidence>
<keyword evidence="1" id="KW-1003">Cell membrane</keyword>
<proteinExistence type="predicted"/>
<dbReference type="Pfam" id="PF00535">
    <property type="entry name" value="Glycos_transf_2"/>
    <property type="match status" value="1"/>
</dbReference>
<keyword evidence="3 9" id="KW-0808">Transferase</keyword>
<dbReference type="Proteomes" id="UP000243297">
    <property type="component" value="Unassembled WGS sequence"/>
</dbReference>
<dbReference type="STRING" id="118967.SAMN02745191_1045"/>
<dbReference type="SUPFAM" id="SSF53448">
    <property type="entry name" value="Nucleotide-diphospho-sugar transferases"/>
    <property type="match status" value="1"/>
</dbReference>
<organism evidence="9 10">
    <name type="scientific">Anaerorhabdus furcosa</name>
    <dbReference type="NCBI Taxonomy" id="118967"/>
    <lineage>
        <taxon>Bacteria</taxon>
        <taxon>Bacillati</taxon>
        <taxon>Bacillota</taxon>
        <taxon>Erysipelotrichia</taxon>
        <taxon>Erysipelotrichales</taxon>
        <taxon>Erysipelotrichaceae</taxon>
        <taxon>Anaerorhabdus</taxon>
    </lineage>
</organism>
<keyword evidence="4" id="KW-0812">Transmembrane</keyword>
<accession>A0A1T4LTU1</accession>
<sequence length="222" mass="25177">MKTLIIVPAYNEEKNIPKLVESLNNYPYDFLIVNDCSTDNTKALLVEMKLNHLNLPNNMGLAGVTQMGFKYAYDYGYNAAIVLDGDGQHKPEYIEPVLAKIEEGYDYVVGSRFKEKKQPWNLRMVGSRLIQSLIRIKTGTKVTDPTSGMRAVGNELISEFARSMNFVAEPDALTYALHAGFKVTEVQVEMDDRNDGSSFFSNPFNSMRFMINVCMSILFIQW</sequence>
<dbReference type="AlphaFoldDB" id="A0A1T4LTU1"/>
<dbReference type="GO" id="GO:0009103">
    <property type="term" value="P:lipopolysaccharide biosynthetic process"/>
    <property type="evidence" value="ECO:0007669"/>
    <property type="project" value="UniProtKB-KW"/>
</dbReference>
<name>A0A1T4LTU1_9FIRM</name>
<reference evidence="10" key="1">
    <citation type="submission" date="2017-02" db="EMBL/GenBank/DDBJ databases">
        <authorList>
            <person name="Varghese N."/>
            <person name="Submissions S."/>
        </authorList>
    </citation>
    <scope>NUCLEOTIDE SEQUENCE [LARGE SCALE GENOMIC DNA]</scope>
    <source>
        <strain evidence="10">ATCC 25662</strain>
    </source>
</reference>
<evidence type="ECO:0000259" key="8">
    <source>
        <dbReference type="Pfam" id="PF00535"/>
    </source>
</evidence>
<dbReference type="EMBL" id="FUWY01000002">
    <property type="protein sequence ID" value="SJZ58159.1"/>
    <property type="molecule type" value="Genomic_DNA"/>
</dbReference>
<dbReference type="InterPro" id="IPR029044">
    <property type="entry name" value="Nucleotide-diphossugar_trans"/>
</dbReference>
<evidence type="ECO:0000256" key="5">
    <source>
        <dbReference type="ARBA" id="ARBA00022985"/>
    </source>
</evidence>
<keyword evidence="7" id="KW-0472">Membrane</keyword>
<dbReference type="CDD" id="cd04179">
    <property type="entry name" value="DPM_DPG-synthase_like"/>
    <property type="match status" value="1"/>
</dbReference>
<dbReference type="PANTHER" id="PTHR48090:SF3">
    <property type="entry name" value="UNDECAPRENYL-PHOSPHATE 4-DEOXY-4-FORMAMIDO-L-ARABINOSE TRANSFERASE"/>
    <property type="match status" value="1"/>
</dbReference>
<evidence type="ECO:0000313" key="9">
    <source>
        <dbReference type="EMBL" id="SJZ58159.1"/>
    </source>
</evidence>
<evidence type="ECO:0000313" key="10">
    <source>
        <dbReference type="Proteomes" id="UP000243297"/>
    </source>
</evidence>
<feature type="domain" description="Glycosyltransferase 2-like" evidence="8">
    <location>
        <begin position="5"/>
        <end position="156"/>
    </location>
</feature>
<keyword evidence="2" id="KW-0328">Glycosyltransferase</keyword>
<evidence type="ECO:0000256" key="7">
    <source>
        <dbReference type="ARBA" id="ARBA00023136"/>
    </source>
</evidence>
<dbReference type="PANTHER" id="PTHR48090">
    <property type="entry name" value="UNDECAPRENYL-PHOSPHATE 4-DEOXY-4-FORMAMIDO-L-ARABINOSE TRANSFERASE-RELATED"/>
    <property type="match status" value="1"/>
</dbReference>
<keyword evidence="10" id="KW-1185">Reference proteome</keyword>
<dbReference type="Gene3D" id="3.90.550.10">
    <property type="entry name" value="Spore Coat Polysaccharide Biosynthesis Protein SpsA, Chain A"/>
    <property type="match status" value="1"/>
</dbReference>
<protein>
    <submittedName>
        <fullName evidence="9">Glycosyltransferase involved in cell wall bisynthesis</fullName>
    </submittedName>
</protein>
<dbReference type="GO" id="GO:0005886">
    <property type="term" value="C:plasma membrane"/>
    <property type="evidence" value="ECO:0007669"/>
    <property type="project" value="TreeGrafter"/>
</dbReference>
<keyword evidence="6" id="KW-1133">Transmembrane helix</keyword>
<evidence type="ECO:0000256" key="2">
    <source>
        <dbReference type="ARBA" id="ARBA00022676"/>
    </source>
</evidence>
<dbReference type="InterPro" id="IPR050256">
    <property type="entry name" value="Glycosyltransferase_2"/>
</dbReference>
<evidence type="ECO:0000256" key="6">
    <source>
        <dbReference type="ARBA" id="ARBA00022989"/>
    </source>
</evidence>
<evidence type="ECO:0000256" key="3">
    <source>
        <dbReference type="ARBA" id="ARBA00022679"/>
    </source>
</evidence>
<keyword evidence="5" id="KW-0448">Lipopolysaccharide biosynthesis</keyword>